<proteinExistence type="predicted"/>
<dbReference type="PANTHER" id="PTHR43633">
    <property type="entry name" value="ALCOHOL DEHYDROGENASE YQHD"/>
    <property type="match status" value="1"/>
</dbReference>
<dbReference type="Gene3D" id="3.40.50.1970">
    <property type="match status" value="1"/>
</dbReference>
<dbReference type="GO" id="GO:0008106">
    <property type="term" value="F:alcohol dehydrogenase (NADP+) activity"/>
    <property type="evidence" value="ECO:0007669"/>
    <property type="project" value="TreeGrafter"/>
</dbReference>
<dbReference type="InterPro" id="IPR001670">
    <property type="entry name" value="ADH_Fe/GldA"/>
</dbReference>
<dbReference type="SUPFAM" id="SSF56796">
    <property type="entry name" value="Dehydroquinate synthase-like"/>
    <property type="match status" value="1"/>
</dbReference>
<dbReference type="Pfam" id="PF25137">
    <property type="entry name" value="ADH_Fe_C"/>
    <property type="match status" value="1"/>
</dbReference>
<dbReference type="AlphaFoldDB" id="A0A9D1IDG6"/>
<feature type="domain" description="Fe-containing alcohol dehydrogenase-like C-terminal" evidence="3">
    <location>
        <begin position="195"/>
        <end position="401"/>
    </location>
</feature>
<protein>
    <submittedName>
        <fullName evidence="4">Iron-containing alcohol dehydrogenase</fullName>
    </submittedName>
</protein>
<feature type="domain" description="Alcohol dehydrogenase iron-type/glycerol dehydrogenase GldA" evidence="2">
    <location>
        <begin position="9"/>
        <end position="183"/>
    </location>
</feature>
<dbReference type="Gene3D" id="1.20.1090.10">
    <property type="entry name" value="Dehydroquinate synthase-like - alpha domain"/>
    <property type="match status" value="1"/>
</dbReference>
<dbReference type="InterPro" id="IPR018211">
    <property type="entry name" value="ADH_Fe_CS"/>
</dbReference>
<gene>
    <name evidence="4" type="ORF">IAB02_08510</name>
</gene>
<dbReference type="InterPro" id="IPR044731">
    <property type="entry name" value="BDH-like"/>
</dbReference>
<dbReference type="PANTHER" id="PTHR43633:SF1">
    <property type="entry name" value="ALCOHOL DEHYDROGENASE YQHD"/>
    <property type="match status" value="1"/>
</dbReference>
<dbReference type="InterPro" id="IPR056798">
    <property type="entry name" value="ADH_Fe_C"/>
</dbReference>
<dbReference type="GO" id="GO:1990002">
    <property type="term" value="F:methylglyoxal reductase (NADPH) (acetol producing) activity"/>
    <property type="evidence" value="ECO:0007669"/>
    <property type="project" value="TreeGrafter"/>
</dbReference>
<dbReference type="PROSITE" id="PS00060">
    <property type="entry name" value="ADH_IRON_2"/>
    <property type="match status" value="1"/>
</dbReference>
<dbReference type="GO" id="GO:0046872">
    <property type="term" value="F:metal ion binding"/>
    <property type="evidence" value="ECO:0007669"/>
    <property type="project" value="InterPro"/>
</dbReference>
<accession>A0A9D1IDG6</accession>
<evidence type="ECO:0000259" key="3">
    <source>
        <dbReference type="Pfam" id="PF25137"/>
    </source>
</evidence>
<name>A0A9D1IDG6_9FIRM</name>
<keyword evidence="1" id="KW-0560">Oxidoreductase</keyword>
<dbReference type="Proteomes" id="UP000824072">
    <property type="component" value="Unassembled WGS sequence"/>
</dbReference>
<reference evidence="4" key="2">
    <citation type="journal article" date="2021" name="PeerJ">
        <title>Extensive microbial diversity within the chicken gut microbiome revealed by metagenomics and culture.</title>
        <authorList>
            <person name="Gilroy R."/>
            <person name="Ravi A."/>
            <person name="Getino M."/>
            <person name="Pursley I."/>
            <person name="Horton D.L."/>
            <person name="Alikhan N.F."/>
            <person name="Baker D."/>
            <person name="Gharbi K."/>
            <person name="Hall N."/>
            <person name="Watson M."/>
            <person name="Adriaenssens E.M."/>
            <person name="Foster-Nyarko E."/>
            <person name="Jarju S."/>
            <person name="Secka A."/>
            <person name="Antonio M."/>
            <person name="Oren A."/>
            <person name="Chaudhuri R.R."/>
            <person name="La Ragione R."/>
            <person name="Hildebrand F."/>
            <person name="Pallen M.J."/>
        </authorList>
    </citation>
    <scope>NUCLEOTIDE SEQUENCE</scope>
    <source>
        <strain evidence="4">ChiHcec3-11533</strain>
    </source>
</reference>
<evidence type="ECO:0000259" key="2">
    <source>
        <dbReference type="Pfam" id="PF00465"/>
    </source>
</evidence>
<organism evidence="4 5">
    <name type="scientific">Candidatus Pullichristensenella excrementigallinarum</name>
    <dbReference type="NCBI Taxonomy" id="2840907"/>
    <lineage>
        <taxon>Bacteria</taxon>
        <taxon>Bacillati</taxon>
        <taxon>Bacillota</taxon>
        <taxon>Clostridia</taxon>
        <taxon>Candidatus Pullichristensenella</taxon>
    </lineage>
</organism>
<dbReference type="GO" id="GO:1990362">
    <property type="term" value="F:butanol dehydrogenase (NAD+) activity"/>
    <property type="evidence" value="ECO:0007669"/>
    <property type="project" value="InterPro"/>
</dbReference>
<evidence type="ECO:0000313" key="4">
    <source>
        <dbReference type="EMBL" id="HIU34591.1"/>
    </source>
</evidence>
<dbReference type="Pfam" id="PF00465">
    <property type="entry name" value="Fe-ADH"/>
    <property type="match status" value="1"/>
</dbReference>
<evidence type="ECO:0000256" key="1">
    <source>
        <dbReference type="ARBA" id="ARBA00023002"/>
    </source>
</evidence>
<comment type="caution">
    <text evidence="4">The sequence shown here is derived from an EMBL/GenBank/DDBJ whole genome shotgun (WGS) entry which is preliminary data.</text>
</comment>
<dbReference type="FunFam" id="3.40.50.1970:FF:000003">
    <property type="entry name" value="Alcohol dehydrogenase, iron-containing"/>
    <property type="match status" value="1"/>
</dbReference>
<dbReference type="EMBL" id="DVMU01000187">
    <property type="protein sequence ID" value="HIU34591.1"/>
    <property type="molecule type" value="Genomic_DNA"/>
</dbReference>
<evidence type="ECO:0000313" key="5">
    <source>
        <dbReference type="Proteomes" id="UP000824072"/>
    </source>
</evidence>
<reference evidence="4" key="1">
    <citation type="submission" date="2020-10" db="EMBL/GenBank/DDBJ databases">
        <authorList>
            <person name="Gilroy R."/>
        </authorList>
    </citation>
    <scope>NUCLEOTIDE SEQUENCE</scope>
    <source>
        <strain evidence="4">ChiHcec3-11533</strain>
    </source>
</reference>
<dbReference type="CDD" id="cd08187">
    <property type="entry name" value="BDH"/>
    <property type="match status" value="1"/>
</dbReference>
<sequence>MNDFTFLSPTRLIVGRNAEEQTGEWIRRYGGTKVLVHHDSMYCKTSGLVDKIIENIRGAGLEVVELGGVVPNPRLSLVYEGIELCRKEGVDFLLAIGGGSVIDSAKAIAMGIRYAGDVWDFFVEDNGVVRAVETEPCVPVGVVLTIAATGSEGSNSCVITKEDENLKRFCDNDFHRPVFAIENPVLTMSLPKFQTACGVIDIFSHSMERYFSDEGVGHDLTDYLCEAIFHTCMDCGRRLMAYPDDYDARANIMVASTISHNGLTGMGRRNNGDWGSHFIEHELSGEYDVTHGAGLAAIIPAWMKYVYKDNMPMFLKWATRVMGVSYDYEHPELTVLEAIRRLEDFFRSLGIPTTLHEMPDVGIVPEEVMYKMARRVRVTNPDGTVGTLKPLNTEDIVCIFRLAQ</sequence>
<dbReference type="GO" id="GO:0005829">
    <property type="term" value="C:cytosol"/>
    <property type="evidence" value="ECO:0007669"/>
    <property type="project" value="TreeGrafter"/>
</dbReference>